<evidence type="ECO:0000313" key="2">
    <source>
        <dbReference type="EMBL" id="KAK0551777.1"/>
    </source>
</evidence>
<keyword evidence="1" id="KW-0732">Signal</keyword>
<keyword evidence="3" id="KW-1185">Reference proteome</keyword>
<dbReference type="EMBL" id="JAPDMZ010000072">
    <property type="protein sequence ID" value="KAK0551777.1"/>
    <property type="molecule type" value="Genomic_DNA"/>
</dbReference>
<sequence length="224" mass="24487">MLLSALLSTLLATVAVSEASAATTTPRIKCSSTPLHSGQPFVFLGRYAGNFYVDLSIKATDSAKRPALPINRAFNFPMDGVVPQVDFYTCNSTYLGYKNGVQSGDDQLEITDYYGQIRYNGKCVTLETLNSTTAHPLVLDTCKTTEGASLLTQWFNYHVESLFVYYGMPRDVTTSLNFVGKTAANKGAAGYMLTNRTLAGHEVVEYKYSSKGFSNPTGIDLYVQ</sequence>
<organism evidence="2 3">
    <name type="scientific">Tilletia horrida</name>
    <dbReference type="NCBI Taxonomy" id="155126"/>
    <lineage>
        <taxon>Eukaryota</taxon>
        <taxon>Fungi</taxon>
        <taxon>Dikarya</taxon>
        <taxon>Basidiomycota</taxon>
        <taxon>Ustilaginomycotina</taxon>
        <taxon>Exobasidiomycetes</taxon>
        <taxon>Tilletiales</taxon>
        <taxon>Tilletiaceae</taxon>
        <taxon>Tilletia</taxon>
    </lineage>
</organism>
<dbReference type="Proteomes" id="UP001176517">
    <property type="component" value="Unassembled WGS sequence"/>
</dbReference>
<protein>
    <recommendedName>
        <fullName evidence="4">Ricin B lectin domain-containing protein</fullName>
    </recommendedName>
</protein>
<evidence type="ECO:0008006" key="4">
    <source>
        <dbReference type="Google" id="ProtNLM"/>
    </source>
</evidence>
<feature type="chain" id="PRO_5043048886" description="Ricin B lectin domain-containing protein" evidence="1">
    <location>
        <begin position="22"/>
        <end position="224"/>
    </location>
</feature>
<comment type="caution">
    <text evidence="2">The sequence shown here is derived from an EMBL/GenBank/DDBJ whole genome shotgun (WGS) entry which is preliminary data.</text>
</comment>
<proteinExistence type="predicted"/>
<evidence type="ECO:0000313" key="3">
    <source>
        <dbReference type="Proteomes" id="UP001176517"/>
    </source>
</evidence>
<accession>A0AAN6GQJ1</accession>
<gene>
    <name evidence="2" type="ORF">OC846_003162</name>
</gene>
<feature type="signal peptide" evidence="1">
    <location>
        <begin position="1"/>
        <end position="21"/>
    </location>
</feature>
<reference evidence="2" key="1">
    <citation type="journal article" date="2023" name="PhytoFront">
        <title>Draft Genome Resources of Seven Strains of Tilletia horrida, Causal Agent of Kernel Smut of Rice.</title>
        <authorList>
            <person name="Khanal S."/>
            <person name="Antony Babu S."/>
            <person name="Zhou X.G."/>
        </authorList>
    </citation>
    <scope>NUCLEOTIDE SEQUENCE</scope>
    <source>
        <strain evidence="2">TX6</strain>
    </source>
</reference>
<name>A0AAN6GQJ1_9BASI</name>
<evidence type="ECO:0000256" key="1">
    <source>
        <dbReference type="SAM" id="SignalP"/>
    </source>
</evidence>
<dbReference type="AlphaFoldDB" id="A0AAN6GQJ1"/>